<keyword evidence="2" id="KW-1185">Reference proteome</keyword>
<dbReference type="Proteomes" id="UP000830768">
    <property type="component" value="Chromosome 13"/>
</dbReference>
<accession>A0ACD3ZQB3</accession>
<dbReference type="EMBL" id="CP090041">
    <property type="protein sequence ID" value="UPL03540.1"/>
    <property type="molecule type" value="Genomic_DNA"/>
</dbReference>
<name>A0ACD3ZQB3_FUSSC</name>
<gene>
    <name evidence="1" type="ORF">LCI18_014474</name>
</gene>
<protein>
    <submittedName>
        <fullName evidence="1">Uncharacterized protein</fullName>
    </submittedName>
</protein>
<organism evidence="1 2">
    <name type="scientific">Fusarium solani subsp. cucurbitae</name>
    <name type="common">Neocosmosporum cucurbitae</name>
    <dbReference type="NCBI Taxonomy" id="2747967"/>
    <lineage>
        <taxon>Eukaryota</taxon>
        <taxon>Fungi</taxon>
        <taxon>Dikarya</taxon>
        <taxon>Ascomycota</taxon>
        <taxon>Pezizomycotina</taxon>
        <taxon>Sordariomycetes</taxon>
        <taxon>Hypocreomycetidae</taxon>
        <taxon>Hypocreales</taxon>
        <taxon>Nectriaceae</taxon>
        <taxon>Fusarium</taxon>
        <taxon>Fusarium solani species complex</taxon>
    </lineage>
</organism>
<sequence>MSRWHKLSCREPDIVVQGGTPRCQACHSSPDIDGLIEQQKFTSPFSKPPDDEPLGQLNLYWPSSVPYISASALSPAKDTSNKPNEPAQQDPIISPFRLLYLSASINGHDPIHAEFDTYKLDRCPEYEATSYTWAGENGDSSLCEPIFLGPYWDILLQTQNCWSMLQSMRPRDKGFRVVWVDAICINQNDVEERDAQVSRMSQIYSGCRRVFVYLGPDVTTPTSDRHPLRRQLQLFTGQIAGQRSSNDSVDLLGLLQRRYFSRVWVIQELLLSRQAVIQIGDVEFWIDPSAMTSLSSNLRWEDTAAPWFEHLGQQRFQDKDLYQILRATRGSRCFDIRDKVFGMLALFGKDSSPQAFQANYRLSCQHVFVGVFSHILLNLKHASVLLHAPGRRAWGRHPSWVPNWNASGSEWIFRYPTEDAMQVITAWKDKQDDRADTRLFHVSAESKRWTTQQELNSDSQWLAWYALGDRSDDDPNFITKDLKKKHVVSFERIWHRDATVDAVTGTLSINLIHLLRFRSTPRMVSRSGGLSLFLVQGKSATMCLISNARLDKYVMPGRDHLFILDTGQSSCFYIVMRKLDATDTFRILACCNHLAFKVPSESLRTPWQDSAIKKRSEELKRRGVVSYGSLQEVVYPPEIRLFLIDLHNSLFQSLQTFDLSGSIWFDENRLSKMFLGVKHQEALREKVTVKDYYPTERVASQSLMRIGIMPAFQGLLNETTGSTPGFLDSYVNCLPESMCAEVRDDHVVITVEPHGWDPHNSIYEEWRDDATGPTMIQLRASKSDLQRTISDTLTFECLSELTPAARLTMETEIEMARRGLSGPDWPKREDHFVLWSRWPKVIMDCFDIDGSTQRVNIA</sequence>
<evidence type="ECO:0000313" key="1">
    <source>
        <dbReference type="EMBL" id="UPL03540.1"/>
    </source>
</evidence>
<evidence type="ECO:0000313" key="2">
    <source>
        <dbReference type="Proteomes" id="UP000830768"/>
    </source>
</evidence>
<proteinExistence type="predicted"/>
<reference evidence="1" key="1">
    <citation type="submission" date="2021-11" db="EMBL/GenBank/DDBJ databases">
        <title>Fusarium solani-melongenae Genome sequencing and assembly.</title>
        <authorList>
            <person name="Xie S."/>
            <person name="Huang L."/>
            <person name="Zhang X."/>
        </authorList>
    </citation>
    <scope>NUCLEOTIDE SEQUENCE</scope>
    <source>
        <strain evidence="1">CRI 24-3</strain>
    </source>
</reference>